<feature type="region of interest" description="Disordered" evidence="1">
    <location>
        <begin position="225"/>
        <end position="253"/>
    </location>
</feature>
<dbReference type="OrthoDB" id="2446291at2759"/>
<dbReference type="EMBL" id="ML119051">
    <property type="protein sequence ID" value="ROT42632.1"/>
    <property type="molecule type" value="Genomic_DNA"/>
</dbReference>
<dbReference type="Proteomes" id="UP000272025">
    <property type="component" value="Unassembled WGS sequence"/>
</dbReference>
<name>A0A3N2Q7B1_SODAK</name>
<dbReference type="RefSeq" id="XP_028470438.1">
    <property type="nucleotide sequence ID" value="XM_028607178.1"/>
</dbReference>
<evidence type="ECO:0000256" key="1">
    <source>
        <dbReference type="SAM" id="MobiDB-lite"/>
    </source>
</evidence>
<gene>
    <name evidence="2" type="ORF">SODALDRAFT_19755</name>
</gene>
<protein>
    <submittedName>
        <fullName evidence="2">Uncharacterized protein</fullName>
    </submittedName>
</protein>
<organism evidence="2 3">
    <name type="scientific">Sodiomyces alkalinus (strain CBS 110278 / VKM F-3762 / F11)</name>
    <name type="common">Alkaliphilic filamentous fungus</name>
    <dbReference type="NCBI Taxonomy" id="1314773"/>
    <lineage>
        <taxon>Eukaryota</taxon>
        <taxon>Fungi</taxon>
        <taxon>Dikarya</taxon>
        <taxon>Ascomycota</taxon>
        <taxon>Pezizomycotina</taxon>
        <taxon>Sordariomycetes</taxon>
        <taxon>Hypocreomycetidae</taxon>
        <taxon>Glomerellales</taxon>
        <taxon>Plectosphaerellaceae</taxon>
        <taxon>Sodiomyces</taxon>
    </lineage>
</organism>
<feature type="region of interest" description="Disordered" evidence="1">
    <location>
        <begin position="178"/>
        <end position="213"/>
    </location>
</feature>
<evidence type="ECO:0000313" key="3">
    <source>
        <dbReference type="Proteomes" id="UP000272025"/>
    </source>
</evidence>
<dbReference type="GeneID" id="39575656"/>
<sequence length="296" mass="32179">MFAQSNIPDMARKRFRDDDEEAIVNQCCGVAEHRTKRLYLPVRSSNHADAASQWSSSPNPDTTPRCDVDMAMDENIVPLHSPQPGRNGLSLEPNLNPNPNPLRHSLDNLTGRSPTPVQPNFAPQVRDPSGWSDPVQTISHTNGVVNMGHVSDASQDRAVPRTMQGEDAWPAAVHHRIPSPTSEAESCPDRASAATWGTGDHDVSAGHADQGDTGMMEASLLHGQDSQFGVPTEPGATSVPATPSPGRSRGHVRSLHTVNSWTWQPGMKRSFSMGYRADCEKCRLKVPGHFNHIVIS</sequence>
<accession>A0A3N2Q7B1</accession>
<reference evidence="2 3" key="1">
    <citation type="journal article" date="2018" name="Mol. Ecol.">
        <title>The obligate alkalophilic soda-lake fungus Sodiomyces alkalinus has shifted to a protein diet.</title>
        <authorList>
            <person name="Grum-Grzhimaylo A.A."/>
            <person name="Falkoski D.L."/>
            <person name="van den Heuvel J."/>
            <person name="Valero-Jimenez C.A."/>
            <person name="Min B."/>
            <person name="Choi I.G."/>
            <person name="Lipzen A."/>
            <person name="Daum C.G."/>
            <person name="Aanen D.K."/>
            <person name="Tsang A."/>
            <person name="Henrissat B."/>
            <person name="Bilanenko E.N."/>
            <person name="de Vries R.P."/>
            <person name="van Kan J.A.L."/>
            <person name="Grigoriev I.V."/>
            <person name="Debets A.J.M."/>
        </authorList>
    </citation>
    <scope>NUCLEOTIDE SEQUENCE [LARGE SCALE GENOMIC DNA]</scope>
    <source>
        <strain evidence="2 3">F11</strain>
    </source>
</reference>
<dbReference type="AlphaFoldDB" id="A0A3N2Q7B1"/>
<proteinExistence type="predicted"/>
<keyword evidence="3" id="KW-1185">Reference proteome</keyword>
<evidence type="ECO:0000313" key="2">
    <source>
        <dbReference type="EMBL" id="ROT42632.1"/>
    </source>
</evidence>
<feature type="region of interest" description="Disordered" evidence="1">
    <location>
        <begin position="83"/>
        <end position="108"/>
    </location>
</feature>